<evidence type="ECO:0000256" key="6">
    <source>
        <dbReference type="ARBA" id="ARBA00022759"/>
    </source>
</evidence>
<dbReference type="InterPro" id="IPR002156">
    <property type="entry name" value="RNaseH_domain"/>
</dbReference>
<dbReference type="AlphaFoldDB" id="A0AA39U4J4"/>
<name>A0AA39U4J4_9AGAR</name>
<dbReference type="GO" id="GO:0003676">
    <property type="term" value="F:nucleic acid binding"/>
    <property type="evidence" value="ECO:0007669"/>
    <property type="project" value="InterPro"/>
</dbReference>
<reference evidence="10" key="1">
    <citation type="submission" date="2023-06" db="EMBL/GenBank/DDBJ databases">
        <authorList>
            <consortium name="Lawrence Berkeley National Laboratory"/>
            <person name="Ahrendt S."/>
            <person name="Sahu N."/>
            <person name="Indic B."/>
            <person name="Wong-Bajracharya J."/>
            <person name="Merenyi Z."/>
            <person name="Ke H.-M."/>
            <person name="Monk M."/>
            <person name="Kocsube S."/>
            <person name="Drula E."/>
            <person name="Lipzen A."/>
            <person name="Balint B."/>
            <person name="Henrissat B."/>
            <person name="Andreopoulos B."/>
            <person name="Martin F.M."/>
            <person name="Harder C.B."/>
            <person name="Rigling D."/>
            <person name="Ford K.L."/>
            <person name="Foster G.D."/>
            <person name="Pangilinan J."/>
            <person name="Papanicolaou A."/>
            <person name="Barry K."/>
            <person name="LaButti K."/>
            <person name="Viragh M."/>
            <person name="Koriabine M."/>
            <person name="Yan M."/>
            <person name="Riley R."/>
            <person name="Champramary S."/>
            <person name="Plett K.L."/>
            <person name="Tsai I.J."/>
            <person name="Slot J."/>
            <person name="Sipos G."/>
            <person name="Plett J."/>
            <person name="Nagy L.G."/>
            <person name="Grigoriev I.V."/>
        </authorList>
    </citation>
    <scope>NUCLEOTIDE SEQUENCE</scope>
    <source>
        <strain evidence="10">ICMP 16352</strain>
    </source>
</reference>
<protein>
    <recommendedName>
        <fullName evidence="3">ribonuclease H</fullName>
        <ecNumber evidence="3">3.1.26.4</ecNumber>
    </recommendedName>
</protein>
<keyword evidence="5" id="KW-0479">Metal-binding</keyword>
<evidence type="ECO:0000256" key="7">
    <source>
        <dbReference type="ARBA" id="ARBA00022801"/>
    </source>
</evidence>
<dbReference type="CDD" id="cd09280">
    <property type="entry name" value="RNase_HI_eukaryote_like"/>
    <property type="match status" value="1"/>
</dbReference>
<keyword evidence="4" id="KW-0540">Nuclease</keyword>
<dbReference type="PANTHER" id="PTHR10642:SF26">
    <property type="entry name" value="RIBONUCLEASE H1"/>
    <property type="match status" value="1"/>
</dbReference>
<comment type="caution">
    <text evidence="10">The sequence shown here is derived from an EMBL/GenBank/DDBJ whole genome shotgun (WGS) entry which is preliminary data.</text>
</comment>
<dbReference type="Pfam" id="PF13966">
    <property type="entry name" value="zf-RVT"/>
    <property type="match status" value="1"/>
</dbReference>
<evidence type="ECO:0000313" key="11">
    <source>
        <dbReference type="Proteomes" id="UP001175227"/>
    </source>
</evidence>
<accession>A0AA39U4J4</accession>
<evidence type="ECO:0000256" key="5">
    <source>
        <dbReference type="ARBA" id="ARBA00022723"/>
    </source>
</evidence>
<dbReference type="EC" id="3.1.26.4" evidence="3"/>
<dbReference type="Proteomes" id="UP001175227">
    <property type="component" value="Unassembled WGS sequence"/>
</dbReference>
<dbReference type="PANTHER" id="PTHR10642">
    <property type="entry name" value="RIBONUCLEASE H1"/>
    <property type="match status" value="1"/>
</dbReference>
<feature type="region of interest" description="Disordered" evidence="8">
    <location>
        <begin position="1"/>
        <end position="30"/>
    </location>
</feature>
<dbReference type="InterPro" id="IPR050092">
    <property type="entry name" value="RNase_H"/>
</dbReference>
<evidence type="ECO:0000259" key="9">
    <source>
        <dbReference type="PROSITE" id="PS50879"/>
    </source>
</evidence>
<sequence length="448" mass="51071">MAVQTQTDATEEQRQYSGPYPPSGTPYMNNQKTLKCRQTAYTDGGCTNNDNENAIASAGVWFGQNDPQNSAVRLHNDLGKPSNQLGEITGAYIATRKADETQPLEIMSDSLTMITTTTTNLKKNKDKGWIGVADAEAYQALVASMRSRQSSMTLKWVKGHSGIEGNEEADKLATIGLPKEDPDVIEFIVEPTYNTTGAKLQAILQLRAYKAIKIALTGQQPTDKLIWSGLHHKDFLNAIKQFLWMKMHDAYKVRSWWENKPGCEQRGRCMKCNQMETMEHILFECEEPGQSQVWRLVRRLWARKESEMPEPDFANMLTTPLLQIHGQNGMKLLGDTRLMRIITMEAAHLIWRLRNERVFQREGNGSTSEWEIRNRFLYAMNERLQMDLAALKKKKARKQGVSTETVLKTWKGVIKNEGDLPEDWTGTTGVLRREEKMVGRGRRRRCDV</sequence>
<dbReference type="PROSITE" id="PS50879">
    <property type="entry name" value="RNASE_H_1"/>
    <property type="match status" value="1"/>
</dbReference>
<dbReference type="InterPro" id="IPR012337">
    <property type="entry name" value="RNaseH-like_sf"/>
</dbReference>
<comment type="catalytic activity">
    <reaction evidence="1">
        <text>Endonucleolytic cleavage to 5'-phosphomonoester.</text>
        <dbReference type="EC" id="3.1.26.4"/>
    </reaction>
</comment>
<evidence type="ECO:0000256" key="3">
    <source>
        <dbReference type="ARBA" id="ARBA00012180"/>
    </source>
</evidence>
<evidence type="ECO:0000313" key="10">
    <source>
        <dbReference type="EMBL" id="KAK0474148.1"/>
    </source>
</evidence>
<dbReference type="InterPro" id="IPR026960">
    <property type="entry name" value="RVT-Znf"/>
</dbReference>
<dbReference type="InterPro" id="IPR036397">
    <property type="entry name" value="RNaseH_sf"/>
</dbReference>
<organism evidence="10 11">
    <name type="scientific">Armillaria novae-zelandiae</name>
    <dbReference type="NCBI Taxonomy" id="153914"/>
    <lineage>
        <taxon>Eukaryota</taxon>
        <taxon>Fungi</taxon>
        <taxon>Dikarya</taxon>
        <taxon>Basidiomycota</taxon>
        <taxon>Agaricomycotina</taxon>
        <taxon>Agaricomycetes</taxon>
        <taxon>Agaricomycetidae</taxon>
        <taxon>Agaricales</taxon>
        <taxon>Marasmiineae</taxon>
        <taxon>Physalacriaceae</taxon>
        <taxon>Armillaria</taxon>
    </lineage>
</organism>
<evidence type="ECO:0000256" key="4">
    <source>
        <dbReference type="ARBA" id="ARBA00022722"/>
    </source>
</evidence>
<keyword evidence="7" id="KW-0378">Hydrolase</keyword>
<dbReference type="EMBL" id="JAUEPR010000028">
    <property type="protein sequence ID" value="KAK0474148.1"/>
    <property type="molecule type" value="Genomic_DNA"/>
</dbReference>
<keyword evidence="6" id="KW-0255">Endonuclease</keyword>
<dbReference type="SUPFAM" id="SSF53098">
    <property type="entry name" value="Ribonuclease H-like"/>
    <property type="match status" value="1"/>
</dbReference>
<proteinExistence type="inferred from homology"/>
<feature type="domain" description="RNase H type-1" evidence="9">
    <location>
        <begin position="34"/>
        <end position="178"/>
    </location>
</feature>
<gene>
    <name evidence="10" type="ORF">IW261DRAFT_1650579</name>
</gene>
<evidence type="ECO:0000256" key="2">
    <source>
        <dbReference type="ARBA" id="ARBA00005300"/>
    </source>
</evidence>
<dbReference type="GO" id="GO:0004523">
    <property type="term" value="F:RNA-DNA hybrid ribonuclease activity"/>
    <property type="evidence" value="ECO:0007669"/>
    <property type="project" value="UniProtKB-EC"/>
</dbReference>
<evidence type="ECO:0000256" key="8">
    <source>
        <dbReference type="SAM" id="MobiDB-lite"/>
    </source>
</evidence>
<dbReference type="GO" id="GO:0046872">
    <property type="term" value="F:metal ion binding"/>
    <property type="evidence" value="ECO:0007669"/>
    <property type="project" value="UniProtKB-KW"/>
</dbReference>
<dbReference type="Pfam" id="PF00075">
    <property type="entry name" value="RNase_H"/>
    <property type="match status" value="1"/>
</dbReference>
<keyword evidence="11" id="KW-1185">Reference proteome</keyword>
<dbReference type="GO" id="GO:0043137">
    <property type="term" value="P:DNA replication, removal of RNA primer"/>
    <property type="evidence" value="ECO:0007669"/>
    <property type="project" value="TreeGrafter"/>
</dbReference>
<evidence type="ECO:0000256" key="1">
    <source>
        <dbReference type="ARBA" id="ARBA00000077"/>
    </source>
</evidence>
<comment type="similarity">
    <text evidence="2">Belongs to the RNase H family.</text>
</comment>
<dbReference type="Gene3D" id="3.30.420.10">
    <property type="entry name" value="Ribonuclease H-like superfamily/Ribonuclease H"/>
    <property type="match status" value="1"/>
</dbReference>